<dbReference type="Proteomes" id="UP000245946">
    <property type="component" value="Unassembled WGS sequence"/>
</dbReference>
<comment type="subcellular location">
    <subcellularLocation>
        <location evidence="1">Nucleus</location>
    </subcellularLocation>
</comment>
<feature type="domain" description="Ribosomal eL28/Mak16" evidence="6">
    <location>
        <begin position="9"/>
        <end position="128"/>
    </location>
</feature>
<reference evidence="7 8" key="1">
    <citation type="journal article" date="2018" name="Mol. Biol. Evol.">
        <title>Broad Genomic Sampling Reveals a Smut Pathogenic Ancestry of the Fungal Clade Ustilaginomycotina.</title>
        <authorList>
            <person name="Kijpornyongpan T."/>
            <person name="Mondo S.J."/>
            <person name="Barry K."/>
            <person name="Sandor L."/>
            <person name="Lee J."/>
            <person name="Lipzen A."/>
            <person name="Pangilinan J."/>
            <person name="LaButti K."/>
            <person name="Hainaut M."/>
            <person name="Henrissat B."/>
            <person name="Grigoriev I.V."/>
            <person name="Spatafora J.W."/>
            <person name="Aime M.C."/>
        </authorList>
    </citation>
    <scope>NUCLEOTIDE SEQUENCE [LARGE SCALE GENOMIC DNA]</scope>
    <source>
        <strain evidence="7 8">MCA 4186</strain>
    </source>
</reference>
<evidence type="ECO:0000256" key="3">
    <source>
        <dbReference type="ARBA" id="ARBA00023242"/>
    </source>
</evidence>
<evidence type="ECO:0000256" key="2">
    <source>
        <dbReference type="ARBA" id="ARBA00005514"/>
    </source>
</evidence>
<evidence type="ECO:0000313" key="7">
    <source>
        <dbReference type="EMBL" id="PWN94825.1"/>
    </source>
</evidence>
<evidence type="ECO:0000256" key="5">
    <source>
        <dbReference type="SAM" id="MobiDB-lite"/>
    </source>
</evidence>
<feature type="compositionally biased region" description="Acidic residues" evidence="5">
    <location>
        <begin position="211"/>
        <end position="236"/>
    </location>
</feature>
<dbReference type="GeneID" id="37271124"/>
<keyword evidence="3 4" id="KW-0539">Nucleus</keyword>
<organism evidence="7 8">
    <name type="scientific">Tilletiopsis washingtonensis</name>
    <dbReference type="NCBI Taxonomy" id="58919"/>
    <lineage>
        <taxon>Eukaryota</taxon>
        <taxon>Fungi</taxon>
        <taxon>Dikarya</taxon>
        <taxon>Basidiomycota</taxon>
        <taxon>Ustilaginomycotina</taxon>
        <taxon>Exobasidiomycetes</taxon>
        <taxon>Entylomatales</taxon>
        <taxon>Entylomatales incertae sedis</taxon>
        <taxon>Tilletiopsis</taxon>
    </lineage>
</organism>
<dbReference type="PANTHER" id="PTHR23405:SF4">
    <property type="entry name" value="PROTEIN MAK16 HOMOLOG"/>
    <property type="match status" value="1"/>
</dbReference>
<feature type="region of interest" description="Disordered" evidence="5">
    <location>
        <begin position="208"/>
        <end position="342"/>
    </location>
</feature>
<dbReference type="GO" id="GO:0005730">
    <property type="term" value="C:nucleolus"/>
    <property type="evidence" value="ECO:0007669"/>
    <property type="project" value="UniProtKB-UniRule"/>
</dbReference>
<protein>
    <recommendedName>
        <fullName evidence="4">Protein MAK16</fullName>
    </recommendedName>
</protein>
<dbReference type="InterPro" id="IPR029004">
    <property type="entry name" value="Ribosomal_eL28/Mak16"/>
</dbReference>
<dbReference type="OrthoDB" id="10251342at2759"/>
<feature type="compositionally biased region" description="Acidic residues" evidence="5">
    <location>
        <begin position="244"/>
        <end position="261"/>
    </location>
</feature>
<dbReference type="Pfam" id="PF04874">
    <property type="entry name" value="Mak16"/>
    <property type="match status" value="1"/>
</dbReference>
<evidence type="ECO:0000313" key="8">
    <source>
        <dbReference type="Proteomes" id="UP000245946"/>
    </source>
</evidence>
<dbReference type="AlphaFoldDB" id="A0A316Z3R4"/>
<name>A0A316Z3R4_9BASI</name>
<dbReference type="FunFam" id="3.30.390.110:FF:000001">
    <property type="entry name" value="Protein MAK16 homolog"/>
    <property type="match status" value="1"/>
</dbReference>
<sequence length="342" mass="38026">MAGAQSDDVVWAVIGAGEGSFCSYKIKAPSTKTHMTFCRQPMNLSGQCNRQSCPLANAKYATVREIDGAIFLFVKTAERAHSPARQWEKIKLSNNYEKALAQIDQELPYWSNFITHKAKQRLTKITQYLIKMRRIKLKEEEQPKLVGIKKKTERREATREAKALRAAKLEKSIEAELLARLKSGAYGDAPLNVNEDVWNAILEGKAQAEGIELEDEESDEEDEEDLLEEEFEDEEGVGDREFVSDDESESDLEGDFSDDESLGLASDSDAESGESDEEEGSEAGDDGDEAGRKRKAAPPAGPSKRGKTDKAKPKKGKKGGARLEVEYEEETAPLTREQLASW</sequence>
<evidence type="ECO:0000259" key="6">
    <source>
        <dbReference type="Pfam" id="PF01778"/>
    </source>
</evidence>
<dbReference type="PANTHER" id="PTHR23405">
    <property type="entry name" value="MAINTENANCE OF KILLER 16 MAK16 PROTEIN-RELATED"/>
    <property type="match status" value="1"/>
</dbReference>
<evidence type="ECO:0000256" key="1">
    <source>
        <dbReference type="ARBA" id="ARBA00004123"/>
    </source>
</evidence>
<dbReference type="GO" id="GO:0030687">
    <property type="term" value="C:preribosome, large subunit precursor"/>
    <property type="evidence" value="ECO:0007669"/>
    <property type="project" value="TreeGrafter"/>
</dbReference>
<dbReference type="RefSeq" id="XP_025595104.1">
    <property type="nucleotide sequence ID" value="XM_025743580.1"/>
</dbReference>
<proteinExistence type="inferred from homology"/>
<dbReference type="Pfam" id="PF01778">
    <property type="entry name" value="Ribosomal_L28e"/>
    <property type="match status" value="1"/>
</dbReference>
<dbReference type="Gene3D" id="3.30.390.110">
    <property type="match status" value="1"/>
</dbReference>
<dbReference type="GO" id="GO:0000460">
    <property type="term" value="P:maturation of 5.8S rRNA"/>
    <property type="evidence" value="ECO:0007669"/>
    <property type="project" value="TreeGrafter"/>
</dbReference>
<dbReference type="GO" id="GO:0000470">
    <property type="term" value="P:maturation of LSU-rRNA"/>
    <property type="evidence" value="ECO:0007669"/>
    <property type="project" value="TreeGrafter"/>
</dbReference>
<evidence type="ECO:0000256" key="4">
    <source>
        <dbReference type="PIRNR" id="PIRNR003352"/>
    </source>
</evidence>
<keyword evidence="8" id="KW-1185">Reference proteome</keyword>
<dbReference type="EMBL" id="KZ819309">
    <property type="protein sequence ID" value="PWN94825.1"/>
    <property type="molecule type" value="Genomic_DNA"/>
</dbReference>
<dbReference type="STRING" id="58919.A0A316Z3R4"/>
<feature type="compositionally biased region" description="Acidic residues" evidence="5">
    <location>
        <begin position="268"/>
        <end position="288"/>
    </location>
</feature>
<comment type="similarity">
    <text evidence="2 4">Belongs to the MAK16 family.</text>
</comment>
<dbReference type="InterPro" id="IPR006958">
    <property type="entry name" value="Mak16"/>
</dbReference>
<dbReference type="PIRSF" id="PIRSF003352">
    <property type="entry name" value="MAK16"/>
    <property type="match status" value="1"/>
</dbReference>
<gene>
    <name evidence="7" type="ORF">FA09DRAFT_332729</name>
</gene>
<accession>A0A316Z3R4</accession>